<keyword evidence="7" id="KW-0573">Peptidoglycan synthesis</keyword>
<sequence length="697" mass="77279">MERITRFRAGIVLLLFAALIGFYVYRLYDEQIIKTGGGSVSNETTFTTLTRVKAARGEILDRNGNVLVSNRASYDLVLNHYVLVSAKGTNDYLYQLVKLCQELGIEYNEHFPISRERPFTYTLEDYNSAYQGYFQKYLEYMDGLDSDITAPLLIETLREVYGLPAEWSDEDARLVIGLRYELALRNCVPSMANYVFLNDVSQEEMAAIGELNIPGMNVEASTVREYQTKYAAHILGFVGAMSAEQWEYYKQFEEYSMDAQVGQAGFEAAFEEYLHGVDGWRMDTVNQDGTLVSSEYLVEPKAGSNVQVTIDINLQAVAEDALAENMENLRNNENPNADGADAEGAAVVAMDPQTGQVLVCASYPTYDPATYFENYNEILKDPLKPLYNRALDATYPPGSVYKPVMVIAAIDSGLINSATTIEDKGIFDPDNSPNNKYKKFEPTCLTYSLLGYTHGSINAAQALKVSCNYFFYELGDRIKLSIMDNTGKMLGLGESTGIELPESTGHRANAETKAELFDGENGIWYQGDQILAAIGQSEHRFTPMQLCAYASTLATQGDRYRATFLNRIVSSDNRSLLKESQVELLSHLDISDEAYMSYFQGMCMVTQSGGTAYTVFRDYPIQVAGKTGTAETDKEGKSDNGSFICFAPADDPEITIAVYGEQAGHGSSMAGVARDILDSYFEVGKPADVNAYENQLS</sequence>
<keyword evidence="6" id="KW-0133">Cell shape</keyword>
<keyword evidence="10" id="KW-0961">Cell wall biogenesis/degradation</keyword>
<evidence type="ECO:0000313" key="15">
    <source>
        <dbReference type="Proteomes" id="UP000886796"/>
    </source>
</evidence>
<name>A0A9D0Z6B7_9FIRM</name>
<dbReference type="GO" id="GO:0071555">
    <property type="term" value="P:cell wall organization"/>
    <property type="evidence" value="ECO:0007669"/>
    <property type="project" value="UniProtKB-KW"/>
</dbReference>
<keyword evidence="9 11" id="KW-0472">Membrane</keyword>
<evidence type="ECO:0000256" key="2">
    <source>
        <dbReference type="ARBA" id="ARBA00004236"/>
    </source>
</evidence>
<dbReference type="GO" id="GO:0008360">
    <property type="term" value="P:regulation of cell shape"/>
    <property type="evidence" value="ECO:0007669"/>
    <property type="project" value="UniProtKB-KW"/>
</dbReference>
<feature type="transmembrane region" description="Helical" evidence="11">
    <location>
        <begin position="7"/>
        <end position="25"/>
    </location>
</feature>
<dbReference type="Pfam" id="PF00905">
    <property type="entry name" value="Transpeptidase"/>
    <property type="match status" value="1"/>
</dbReference>
<dbReference type="EMBL" id="DVFK01000118">
    <property type="protein sequence ID" value="HIQ68653.1"/>
    <property type="molecule type" value="Genomic_DNA"/>
</dbReference>
<dbReference type="InterPro" id="IPR005311">
    <property type="entry name" value="PBP_dimer"/>
</dbReference>
<dbReference type="InterPro" id="IPR012338">
    <property type="entry name" value="Beta-lactam/transpept-like"/>
</dbReference>
<evidence type="ECO:0000256" key="7">
    <source>
        <dbReference type="ARBA" id="ARBA00022984"/>
    </source>
</evidence>
<evidence type="ECO:0000256" key="11">
    <source>
        <dbReference type="SAM" id="Phobius"/>
    </source>
</evidence>
<dbReference type="GO" id="GO:0009252">
    <property type="term" value="P:peptidoglycan biosynthetic process"/>
    <property type="evidence" value="ECO:0007669"/>
    <property type="project" value="UniProtKB-KW"/>
</dbReference>
<dbReference type="SUPFAM" id="SSF56601">
    <property type="entry name" value="beta-lactamase/transpeptidase-like"/>
    <property type="match status" value="1"/>
</dbReference>
<dbReference type="Gene3D" id="3.40.710.10">
    <property type="entry name" value="DD-peptidase/beta-lactamase superfamily"/>
    <property type="match status" value="1"/>
</dbReference>
<reference evidence="14" key="1">
    <citation type="submission" date="2020-10" db="EMBL/GenBank/DDBJ databases">
        <authorList>
            <person name="Gilroy R."/>
        </authorList>
    </citation>
    <scope>NUCLEOTIDE SEQUENCE</scope>
    <source>
        <strain evidence="14">13361</strain>
    </source>
</reference>
<protein>
    <recommendedName>
        <fullName evidence="16">Penicillin-binding protein 2</fullName>
    </recommendedName>
</protein>
<dbReference type="SUPFAM" id="SSF56519">
    <property type="entry name" value="Penicillin binding protein dimerisation domain"/>
    <property type="match status" value="1"/>
</dbReference>
<dbReference type="Proteomes" id="UP000886796">
    <property type="component" value="Unassembled WGS sequence"/>
</dbReference>
<evidence type="ECO:0000256" key="9">
    <source>
        <dbReference type="ARBA" id="ARBA00023136"/>
    </source>
</evidence>
<keyword evidence="4" id="KW-1003">Cell membrane</keyword>
<reference evidence="14" key="2">
    <citation type="journal article" date="2021" name="PeerJ">
        <title>Extensive microbial diversity within the chicken gut microbiome revealed by metagenomics and culture.</title>
        <authorList>
            <person name="Gilroy R."/>
            <person name="Ravi A."/>
            <person name="Getino M."/>
            <person name="Pursley I."/>
            <person name="Horton D.L."/>
            <person name="Alikhan N.F."/>
            <person name="Baker D."/>
            <person name="Gharbi K."/>
            <person name="Hall N."/>
            <person name="Watson M."/>
            <person name="Adriaenssens E.M."/>
            <person name="Foster-Nyarko E."/>
            <person name="Jarju S."/>
            <person name="Secka A."/>
            <person name="Antonio M."/>
            <person name="Oren A."/>
            <person name="Chaudhuri R.R."/>
            <person name="La Ragione R."/>
            <person name="Hildebrand F."/>
            <person name="Pallen M.J."/>
        </authorList>
    </citation>
    <scope>NUCLEOTIDE SEQUENCE</scope>
    <source>
        <strain evidence="14">13361</strain>
    </source>
</reference>
<evidence type="ECO:0000259" key="13">
    <source>
        <dbReference type="Pfam" id="PF03717"/>
    </source>
</evidence>
<dbReference type="PANTHER" id="PTHR30627">
    <property type="entry name" value="PEPTIDOGLYCAN D,D-TRANSPEPTIDASE"/>
    <property type="match status" value="1"/>
</dbReference>
<gene>
    <name evidence="14" type="ORF">IAB74_09120</name>
</gene>
<evidence type="ECO:0008006" key="16">
    <source>
        <dbReference type="Google" id="ProtNLM"/>
    </source>
</evidence>
<dbReference type="AlphaFoldDB" id="A0A9D0Z6B7"/>
<accession>A0A9D0Z6B7</accession>
<dbReference type="GO" id="GO:0005886">
    <property type="term" value="C:plasma membrane"/>
    <property type="evidence" value="ECO:0007669"/>
    <property type="project" value="UniProtKB-SubCell"/>
</dbReference>
<evidence type="ECO:0000256" key="3">
    <source>
        <dbReference type="ARBA" id="ARBA00007171"/>
    </source>
</evidence>
<evidence type="ECO:0000313" key="14">
    <source>
        <dbReference type="EMBL" id="HIQ68653.1"/>
    </source>
</evidence>
<dbReference type="GO" id="GO:0071972">
    <property type="term" value="F:peptidoglycan L,D-transpeptidase activity"/>
    <property type="evidence" value="ECO:0007669"/>
    <property type="project" value="TreeGrafter"/>
</dbReference>
<evidence type="ECO:0000256" key="5">
    <source>
        <dbReference type="ARBA" id="ARBA00022692"/>
    </source>
</evidence>
<organism evidence="14 15">
    <name type="scientific">Candidatus Faecousia excrementigallinarum</name>
    <dbReference type="NCBI Taxonomy" id="2840806"/>
    <lineage>
        <taxon>Bacteria</taxon>
        <taxon>Bacillati</taxon>
        <taxon>Bacillota</taxon>
        <taxon>Clostridia</taxon>
        <taxon>Eubacteriales</taxon>
        <taxon>Oscillospiraceae</taxon>
        <taxon>Faecousia</taxon>
    </lineage>
</organism>
<evidence type="ECO:0000259" key="12">
    <source>
        <dbReference type="Pfam" id="PF00905"/>
    </source>
</evidence>
<dbReference type="Pfam" id="PF03717">
    <property type="entry name" value="PBP_dimer"/>
    <property type="match status" value="1"/>
</dbReference>
<comment type="caution">
    <text evidence="14">The sequence shown here is derived from an EMBL/GenBank/DDBJ whole genome shotgun (WGS) entry which is preliminary data.</text>
</comment>
<feature type="domain" description="Penicillin-binding protein transpeptidase" evidence="12">
    <location>
        <begin position="346"/>
        <end position="677"/>
    </location>
</feature>
<feature type="domain" description="Penicillin-binding protein dimerisation" evidence="13">
    <location>
        <begin position="52"/>
        <end position="293"/>
    </location>
</feature>
<evidence type="ECO:0000256" key="8">
    <source>
        <dbReference type="ARBA" id="ARBA00022989"/>
    </source>
</evidence>
<dbReference type="InterPro" id="IPR001460">
    <property type="entry name" value="PCN-bd_Tpept"/>
</dbReference>
<comment type="subcellular location">
    <subcellularLocation>
        <location evidence="2">Cell membrane</location>
    </subcellularLocation>
    <subcellularLocation>
        <location evidence="1">Membrane</location>
        <topology evidence="1">Single-pass membrane protein</topology>
    </subcellularLocation>
</comment>
<evidence type="ECO:0000256" key="6">
    <source>
        <dbReference type="ARBA" id="ARBA00022960"/>
    </source>
</evidence>
<dbReference type="Gene3D" id="1.10.10.1230">
    <property type="entry name" value="Penicillin-binding protein, N-terminal non-catalytic domain, head sub-domain"/>
    <property type="match status" value="1"/>
</dbReference>
<dbReference type="PANTHER" id="PTHR30627:SF2">
    <property type="entry name" value="PEPTIDOGLYCAN D,D-TRANSPEPTIDASE MRDA"/>
    <property type="match status" value="1"/>
</dbReference>
<keyword evidence="5 11" id="KW-0812">Transmembrane</keyword>
<dbReference type="Gene3D" id="3.90.1310.10">
    <property type="entry name" value="Penicillin-binding protein 2a (Domain 2)"/>
    <property type="match status" value="1"/>
</dbReference>
<evidence type="ECO:0000256" key="4">
    <source>
        <dbReference type="ARBA" id="ARBA00022475"/>
    </source>
</evidence>
<proteinExistence type="inferred from homology"/>
<comment type="similarity">
    <text evidence="3">Belongs to the transpeptidase family.</text>
</comment>
<keyword evidence="8 11" id="KW-1133">Transmembrane helix</keyword>
<dbReference type="InterPro" id="IPR050515">
    <property type="entry name" value="Beta-lactam/transpept"/>
</dbReference>
<dbReference type="GO" id="GO:0008658">
    <property type="term" value="F:penicillin binding"/>
    <property type="evidence" value="ECO:0007669"/>
    <property type="project" value="InterPro"/>
</dbReference>
<evidence type="ECO:0000256" key="1">
    <source>
        <dbReference type="ARBA" id="ARBA00004167"/>
    </source>
</evidence>
<evidence type="ECO:0000256" key="10">
    <source>
        <dbReference type="ARBA" id="ARBA00023316"/>
    </source>
</evidence>
<dbReference type="InterPro" id="IPR036138">
    <property type="entry name" value="PBP_dimer_sf"/>
</dbReference>